<dbReference type="Proteomes" id="UP001055879">
    <property type="component" value="Linkage Group LG06"/>
</dbReference>
<sequence length="128" mass="14371">MPSSLVVDLFDLIQQQKRHNTFQTTPKQAPKTKEKRNPNSQRTCRYMAKIEVRSDVSEDLIRESLIALSYSLPDTNLSSPDLTKSSSSVKNVTESVNTDGKEKLRSDLISISYAESPDVKDTPGRRKG</sequence>
<proteinExistence type="predicted"/>
<comment type="caution">
    <text evidence="1">The sequence shown here is derived from an EMBL/GenBank/DDBJ whole genome shotgun (WGS) entry which is preliminary data.</text>
</comment>
<organism evidence="1 2">
    <name type="scientific">Arctium lappa</name>
    <name type="common">Greater burdock</name>
    <name type="synonym">Lappa major</name>
    <dbReference type="NCBI Taxonomy" id="4217"/>
    <lineage>
        <taxon>Eukaryota</taxon>
        <taxon>Viridiplantae</taxon>
        <taxon>Streptophyta</taxon>
        <taxon>Embryophyta</taxon>
        <taxon>Tracheophyta</taxon>
        <taxon>Spermatophyta</taxon>
        <taxon>Magnoliopsida</taxon>
        <taxon>eudicotyledons</taxon>
        <taxon>Gunneridae</taxon>
        <taxon>Pentapetalae</taxon>
        <taxon>asterids</taxon>
        <taxon>campanulids</taxon>
        <taxon>Asterales</taxon>
        <taxon>Asteraceae</taxon>
        <taxon>Carduoideae</taxon>
        <taxon>Cardueae</taxon>
        <taxon>Arctiinae</taxon>
        <taxon>Arctium</taxon>
    </lineage>
</organism>
<accession>A0ACB9BBF2</accession>
<evidence type="ECO:0000313" key="1">
    <source>
        <dbReference type="EMBL" id="KAI3719244.1"/>
    </source>
</evidence>
<reference evidence="2" key="1">
    <citation type="journal article" date="2022" name="Mol. Ecol. Resour.">
        <title>The genomes of chicory, endive, great burdock and yacon provide insights into Asteraceae palaeo-polyploidization history and plant inulin production.</title>
        <authorList>
            <person name="Fan W."/>
            <person name="Wang S."/>
            <person name="Wang H."/>
            <person name="Wang A."/>
            <person name="Jiang F."/>
            <person name="Liu H."/>
            <person name="Zhao H."/>
            <person name="Xu D."/>
            <person name="Zhang Y."/>
        </authorList>
    </citation>
    <scope>NUCLEOTIDE SEQUENCE [LARGE SCALE GENOMIC DNA]</scope>
    <source>
        <strain evidence="2">cv. Niubang</strain>
    </source>
</reference>
<name>A0ACB9BBF2_ARCLA</name>
<gene>
    <name evidence="1" type="ORF">L6452_20139</name>
</gene>
<keyword evidence="2" id="KW-1185">Reference proteome</keyword>
<dbReference type="EMBL" id="CM042052">
    <property type="protein sequence ID" value="KAI3719244.1"/>
    <property type="molecule type" value="Genomic_DNA"/>
</dbReference>
<protein>
    <submittedName>
        <fullName evidence="1">Uncharacterized protein</fullName>
    </submittedName>
</protein>
<reference evidence="1 2" key="2">
    <citation type="journal article" date="2022" name="Mol. Ecol. Resour.">
        <title>The genomes of chicory, endive, great burdock and yacon provide insights into Asteraceae paleo-polyploidization history and plant inulin production.</title>
        <authorList>
            <person name="Fan W."/>
            <person name="Wang S."/>
            <person name="Wang H."/>
            <person name="Wang A."/>
            <person name="Jiang F."/>
            <person name="Liu H."/>
            <person name="Zhao H."/>
            <person name="Xu D."/>
            <person name="Zhang Y."/>
        </authorList>
    </citation>
    <scope>NUCLEOTIDE SEQUENCE [LARGE SCALE GENOMIC DNA]</scope>
    <source>
        <strain evidence="2">cv. Niubang</strain>
    </source>
</reference>
<evidence type="ECO:0000313" key="2">
    <source>
        <dbReference type="Proteomes" id="UP001055879"/>
    </source>
</evidence>